<feature type="repeat" description="WD" evidence="3">
    <location>
        <begin position="24"/>
        <end position="65"/>
    </location>
</feature>
<dbReference type="Pfam" id="PF00400">
    <property type="entry name" value="WD40"/>
    <property type="match status" value="1"/>
</dbReference>
<dbReference type="Proteomes" id="UP000092993">
    <property type="component" value="Unassembled WGS sequence"/>
</dbReference>
<dbReference type="InterPro" id="IPR015943">
    <property type="entry name" value="WD40/YVTN_repeat-like_dom_sf"/>
</dbReference>
<dbReference type="Gene3D" id="2.130.10.10">
    <property type="entry name" value="YVTN repeat-like/Quinoprotein amine dehydrogenase"/>
    <property type="match status" value="1"/>
</dbReference>
<dbReference type="OMA" id="KERMWIS"/>
<organism evidence="4 5">
    <name type="scientific">Grifola frondosa</name>
    <name type="common">Maitake</name>
    <name type="synonym">Polyporus frondosus</name>
    <dbReference type="NCBI Taxonomy" id="5627"/>
    <lineage>
        <taxon>Eukaryota</taxon>
        <taxon>Fungi</taxon>
        <taxon>Dikarya</taxon>
        <taxon>Basidiomycota</taxon>
        <taxon>Agaricomycotina</taxon>
        <taxon>Agaricomycetes</taxon>
        <taxon>Polyporales</taxon>
        <taxon>Grifolaceae</taxon>
        <taxon>Grifola</taxon>
    </lineage>
</organism>
<reference evidence="4 5" key="1">
    <citation type="submission" date="2016-03" db="EMBL/GenBank/DDBJ databases">
        <title>Whole genome sequencing of Grifola frondosa 9006-11.</title>
        <authorList>
            <person name="Min B."/>
            <person name="Park H."/>
            <person name="Kim J.-G."/>
            <person name="Cho H."/>
            <person name="Oh Y.-L."/>
            <person name="Kong W.-S."/>
            <person name="Choi I.-G."/>
        </authorList>
    </citation>
    <scope>NUCLEOTIDE SEQUENCE [LARGE SCALE GENOMIC DNA]</scope>
    <source>
        <strain evidence="4 5">9006-11</strain>
    </source>
</reference>
<dbReference type="STRING" id="5627.A0A1C7MEL8"/>
<dbReference type="PANTHER" id="PTHR22847">
    <property type="entry name" value="WD40 REPEAT PROTEIN"/>
    <property type="match status" value="1"/>
</dbReference>
<dbReference type="OrthoDB" id="3238562at2759"/>
<dbReference type="EMBL" id="LUGG01000007">
    <property type="protein sequence ID" value="OBZ73424.1"/>
    <property type="molecule type" value="Genomic_DNA"/>
</dbReference>
<protein>
    <submittedName>
        <fullName evidence="4">Uncharacterized protein</fullName>
    </submittedName>
</protein>
<evidence type="ECO:0000313" key="4">
    <source>
        <dbReference type="EMBL" id="OBZ73424.1"/>
    </source>
</evidence>
<evidence type="ECO:0000313" key="5">
    <source>
        <dbReference type="Proteomes" id="UP000092993"/>
    </source>
</evidence>
<dbReference type="InterPro" id="IPR036322">
    <property type="entry name" value="WD40_repeat_dom_sf"/>
</dbReference>
<dbReference type="InterPro" id="IPR001680">
    <property type="entry name" value="WD40_rpt"/>
</dbReference>
<dbReference type="AlphaFoldDB" id="A0A1C7MEL8"/>
<accession>A0A1C7MEL8</accession>
<keyword evidence="2" id="KW-0677">Repeat</keyword>
<dbReference type="PANTHER" id="PTHR22847:SF637">
    <property type="entry name" value="WD REPEAT DOMAIN 5B"/>
    <property type="match status" value="1"/>
</dbReference>
<sequence length="345" mass="38960">MDSLSQVMVTEFYSTAYVQKFTLTSGHCATVNHVSFSPNGNYVASGGDDNTLNIWSLVDGSLLYKLLFQTPVDCLLWHPRISDTIIIGCQNGLLFQSHDFSLVLQVVKTTRYHRTVGIGQEVHITHEQKERMWISYLYPFFRAQLPREYSGDMKIPAPPILRHVASDVDQRLRAVAVHFHKNGTNLIVSYLIHGIMLEHRNSSQLWTIVPPIDTPQMYCPDVLMEYHFRGSSALSPDGRNIIVYNLVDGVHSYVVGSFKKQMPRHQYKFDVIPRSNHALKVAYLHAGRALVCGTTTGNICIWNTASKEYFQLLGHNGVLRASHHYHILIGLADDTILAIDASILV</sequence>
<dbReference type="PROSITE" id="PS50294">
    <property type="entry name" value="WD_REPEATS_REGION"/>
    <property type="match status" value="1"/>
</dbReference>
<dbReference type="PROSITE" id="PS50082">
    <property type="entry name" value="WD_REPEATS_2"/>
    <property type="match status" value="1"/>
</dbReference>
<name>A0A1C7MEL8_GRIFR</name>
<evidence type="ECO:0000256" key="1">
    <source>
        <dbReference type="ARBA" id="ARBA00022574"/>
    </source>
</evidence>
<dbReference type="SMART" id="SM00320">
    <property type="entry name" value="WD40"/>
    <property type="match status" value="3"/>
</dbReference>
<dbReference type="SUPFAM" id="SSF50978">
    <property type="entry name" value="WD40 repeat-like"/>
    <property type="match status" value="1"/>
</dbReference>
<comment type="caution">
    <text evidence="4">The sequence shown here is derived from an EMBL/GenBank/DDBJ whole genome shotgun (WGS) entry which is preliminary data.</text>
</comment>
<gene>
    <name evidence="4" type="ORF">A0H81_07119</name>
</gene>
<evidence type="ECO:0000256" key="3">
    <source>
        <dbReference type="PROSITE-ProRule" id="PRU00221"/>
    </source>
</evidence>
<dbReference type="GO" id="GO:1990234">
    <property type="term" value="C:transferase complex"/>
    <property type="evidence" value="ECO:0007669"/>
    <property type="project" value="UniProtKB-ARBA"/>
</dbReference>
<proteinExistence type="predicted"/>
<evidence type="ECO:0000256" key="2">
    <source>
        <dbReference type="ARBA" id="ARBA00022737"/>
    </source>
</evidence>
<keyword evidence="1 3" id="KW-0853">WD repeat</keyword>
<keyword evidence="5" id="KW-1185">Reference proteome</keyword>